<proteinExistence type="predicted"/>
<dbReference type="PANTHER" id="PTHR30383:SF24">
    <property type="entry name" value="THIOESTERASE 1_PROTEASE 1_LYSOPHOSPHOLIPASE L1"/>
    <property type="match status" value="1"/>
</dbReference>
<evidence type="ECO:0000313" key="2">
    <source>
        <dbReference type="EMBL" id="SHG93668.1"/>
    </source>
</evidence>
<dbReference type="InterPro" id="IPR013830">
    <property type="entry name" value="SGNH_hydro"/>
</dbReference>
<dbReference type="AlphaFoldDB" id="A0A1M5NW14"/>
<dbReference type="PANTHER" id="PTHR30383">
    <property type="entry name" value="THIOESTERASE 1/PROTEASE 1/LYSOPHOSPHOLIPASE L1"/>
    <property type="match status" value="1"/>
</dbReference>
<dbReference type="CDD" id="cd01822">
    <property type="entry name" value="Lysophospholipase_L1_like"/>
    <property type="match status" value="1"/>
</dbReference>
<dbReference type="GO" id="GO:0004622">
    <property type="term" value="F:phosphatidylcholine lysophospholipase activity"/>
    <property type="evidence" value="ECO:0007669"/>
    <property type="project" value="TreeGrafter"/>
</dbReference>
<sequence length="210" mass="21940">MRNLSVGLLLLGGAAQAETVRIAALGDSLIAGYGLTPETGFVPQLQAWLDEAGADVIVINAGVSGDTTAGGLSRVAWMLTPEVDAMIVMLGANDYLRAIDPNLAEENLQGVINVGAEAGVEMLLIGMEVGSNYGPEYKAAFDAMYPRLAEGNDIALFGNWFQGLRDVTANQSEFTQYLQGDGLHPTAEGVGLIVDAMGPAVLDLIASVEK</sequence>
<dbReference type="EMBL" id="FQXB01000001">
    <property type="protein sequence ID" value="SHG93668.1"/>
    <property type="molecule type" value="Genomic_DNA"/>
</dbReference>
<dbReference type="SUPFAM" id="SSF52266">
    <property type="entry name" value="SGNH hydrolase"/>
    <property type="match status" value="1"/>
</dbReference>
<dbReference type="Proteomes" id="UP000184074">
    <property type="component" value="Unassembled WGS sequence"/>
</dbReference>
<accession>A0A1M5NW14</accession>
<dbReference type="Gene3D" id="3.40.50.1110">
    <property type="entry name" value="SGNH hydrolase"/>
    <property type="match status" value="1"/>
</dbReference>
<name>A0A1M5NW14_9RHOB</name>
<gene>
    <name evidence="2" type="ORF">SAMN05444003_1621</name>
</gene>
<dbReference type="STRING" id="1508389.SAMN05444003_1621"/>
<feature type="domain" description="SGNH hydrolase-type esterase" evidence="1">
    <location>
        <begin position="24"/>
        <end position="189"/>
    </location>
</feature>
<reference evidence="2 3" key="1">
    <citation type="submission" date="2016-11" db="EMBL/GenBank/DDBJ databases">
        <authorList>
            <person name="Jaros S."/>
            <person name="Januszkiewicz K."/>
            <person name="Wedrychowicz H."/>
        </authorList>
    </citation>
    <scope>NUCLEOTIDE SEQUENCE [LARGE SCALE GENOMIC DNA]</scope>
    <source>
        <strain evidence="2 3">DSM 28715</strain>
    </source>
</reference>
<dbReference type="InterPro" id="IPR036514">
    <property type="entry name" value="SGNH_hydro_sf"/>
</dbReference>
<evidence type="ECO:0000313" key="3">
    <source>
        <dbReference type="Proteomes" id="UP000184074"/>
    </source>
</evidence>
<dbReference type="Pfam" id="PF13472">
    <property type="entry name" value="Lipase_GDSL_2"/>
    <property type="match status" value="1"/>
</dbReference>
<keyword evidence="3" id="KW-1185">Reference proteome</keyword>
<dbReference type="InterPro" id="IPR051532">
    <property type="entry name" value="Ester_Hydrolysis_Enzymes"/>
</dbReference>
<organism evidence="2 3">
    <name type="scientific">Cognatiyoonia sediminum</name>
    <dbReference type="NCBI Taxonomy" id="1508389"/>
    <lineage>
        <taxon>Bacteria</taxon>
        <taxon>Pseudomonadati</taxon>
        <taxon>Pseudomonadota</taxon>
        <taxon>Alphaproteobacteria</taxon>
        <taxon>Rhodobacterales</taxon>
        <taxon>Paracoccaceae</taxon>
        <taxon>Cognatiyoonia</taxon>
    </lineage>
</organism>
<evidence type="ECO:0000259" key="1">
    <source>
        <dbReference type="Pfam" id="PF13472"/>
    </source>
</evidence>
<protein>
    <submittedName>
        <fullName evidence="2">Acyl-CoA thioesterase-1</fullName>
    </submittedName>
</protein>